<dbReference type="EC" id="3.1.3.16" evidence="3"/>
<dbReference type="Gene3D" id="3.60.40.10">
    <property type="entry name" value="PPM-type phosphatase domain"/>
    <property type="match status" value="1"/>
</dbReference>
<evidence type="ECO:0000256" key="2">
    <source>
        <dbReference type="ARBA" id="ARBA00001946"/>
    </source>
</evidence>
<comment type="cofactor">
    <cofactor evidence="1">
        <name>Mn(2+)</name>
        <dbReference type="ChEBI" id="CHEBI:29035"/>
    </cofactor>
</comment>
<dbReference type="SUPFAM" id="SSF81606">
    <property type="entry name" value="PP2C-like"/>
    <property type="match status" value="1"/>
</dbReference>
<evidence type="ECO:0000259" key="11">
    <source>
        <dbReference type="PROSITE" id="PS51746"/>
    </source>
</evidence>
<dbReference type="EMBL" id="JACTNZ010000009">
    <property type="protein sequence ID" value="KAG5533866.1"/>
    <property type="molecule type" value="Genomic_DNA"/>
</dbReference>
<comment type="similarity">
    <text evidence="9">Belongs to the PP2C family.</text>
</comment>
<evidence type="ECO:0000256" key="5">
    <source>
        <dbReference type="ARBA" id="ARBA00022801"/>
    </source>
</evidence>
<dbReference type="Proteomes" id="UP000823749">
    <property type="component" value="Chromosome 9"/>
</dbReference>
<evidence type="ECO:0000313" key="12">
    <source>
        <dbReference type="EMBL" id="KAG5533866.1"/>
    </source>
</evidence>
<feature type="compositionally biased region" description="Basic and acidic residues" evidence="10">
    <location>
        <begin position="98"/>
        <end position="117"/>
    </location>
</feature>
<keyword evidence="7 9" id="KW-0904">Protein phosphatase</keyword>
<feature type="domain" description="PPM-type phosphatase" evidence="11">
    <location>
        <begin position="125"/>
        <end position="405"/>
    </location>
</feature>
<accession>A0AAV6IYE8</accession>
<dbReference type="AlphaFoldDB" id="A0AAV6IYE8"/>
<dbReference type="PROSITE" id="PS51746">
    <property type="entry name" value="PPM_2"/>
    <property type="match status" value="1"/>
</dbReference>
<keyword evidence="13" id="KW-1185">Reference proteome</keyword>
<dbReference type="InterPro" id="IPR036457">
    <property type="entry name" value="PPM-type-like_dom_sf"/>
</dbReference>
<keyword evidence="8" id="KW-0464">Manganese</keyword>
<dbReference type="InterPro" id="IPR001932">
    <property type="entry name" value="PPM-type_phosphatase-like_dom"/>
</dbReference>
<dbReference type="PANTHER" id="PTHR47992">
    <property type="entry name" value="PROTEIN PHOSPHATASE"/>
    <property type="match status" value="1"/>
</dbReference>
<evidence type="ECO:0000256" key="3">
    <source>
        <dbReference type="ARBA" id="ARBA00013081"/>
    </source>
</evidence>
<feature type="region of interest" description="Disordered" evidence="10">
    <location>
        <begin position="1"/>
        <end position="120"/>
    </location>
</feature>
<evidence type="ECO:0000256" key="9">
    <source>
        <dbReference type="RuleBase" id="RU003465"/>
    </source>
</evidence>
<comment type="cofactor">
    <cofactor evidence="2">
        <name>Mg(2+)</name>
        <dbReference type="ChEBI" id="CHEBI:18420"/>
    </cofactor>
</comment>
<keyword evidence="4" id="KW-0479">Metal-binding</keyword>
<dbReference type="FunFam" id="3.60.40.10:FF:000041">
    <property type="entry name" value="Protein phosphatase 2C 51"/>
    <property type="match status" value="1"/>
</dbReference>
<dbReference type="SMART" id="SM00332">
    <property type="entry name" value="PP2Cc"/>
    <property type="match status" value="1"/>
</dbReference>
<evidence type="ECO:0000256" key="10">
    <source>
        <dbReference type="SAM" id="MobiDB-lite"/>
    </source>
</evidence>
<evidence type="ECO:0000256" key="7">
    <source>
        <dbReference type="ARBA" id="ARBA00022912"/>
    </source>
</evidence>
<keyword evidence="6" id="KW-0460">Magnesium</keyword>
<dbReference type="Pfam" id="PF00481">
    <property type="entry name" value="PP2C"/>
    <property type="match status" value="1"/>
</dbReference>
<comment type="caution">
    <text evidence="12">The sequence shown here is derived from an EMBL/GenBank/DDBJ whole genome shotgun (WGS) entry which is preliminary data.</text>
</comment>
<evidence type="ECO:0000256" key="4">
    <source>
        <dbReference type="ARBA" id="ARBA00022723"/>
    </source>
</evidence>
<dbReference type="CDD" id="cd00143">
    <property type="entry name" value="PP2Cc"/>
    <property type="match status" value="1"/>
</dbReference>
<dbReference type="GO" id="GO:0004722">
    <property type="term" value="F:protein serine/threonine phosphatase activity"/>
    <property type="evidence" value="ECO:0007669"/>
    <property type="project" value="UniProtKB-EC"/>
</dbReference>
<evidence type="ECO:0000256" key="8">
    <source>
        <dbReference type="ARBA" id="ARBA00023211"/>
    </source>
</evidence>
<dbReference type="PROSITE" id="PS01032">
    <property type="entry name" value="PPM_1"/>
    <property type="match status" value="1"/>
</dbReference>
<gene>
    <name evidence="12" type="ORF">RHGRI_027907</name>
</gene>
<name>A0AAV6IYE8_9ERIC</name>
<dbReference type="InterPro" id="IPR015655">
    <property type="entry name" value="PP2C"/>
</dbReference>
<organism evidence="12 13">
    <name type="scientific">Rhododendron griersonianum</name>
    <dbReference type="NCBI Taxonomy" id="479676"/>
    <lineage>
        <taxon>Eukaryota</taxon>
        <taxon>Viridiplantae</taxon>
        <taxon>Streptophyta</taxon>
        <taxon>Embryophyta</taxon>
        <taxon>Tracheophyta</taxon>
        <taxon>Spermatophyta</taxon>
        <taxon>Magnoliopsida</taxon>
        <taxon>eudicotyledons</taxon>
        <taxon>Gunneridae</taxon>
        <taxon>Pentapetalae</taxon>
        <taxon>asterids</taxon>
        <taxon>Ericales</taxon>
        <taxon>Ericaceae</taxon>
        <taxon>Ericoideae</taxon>
        <taxon>Rhodoreae</taxon>
        <taxon>Rhododendron</taxon>
    </lineage>
</organism>
<protein>
    <recommendedName>
        <fullName evidence="3">protein-serine/threonine phosphatase</fullName>
        <ecNumber evidence="3">3.1.3.16</ecNumber>
    </recommendedName>
</protein>
<evidence type="ECO:0000313" key="13">
    <source>
        <dbReference type="Proteomes" id="UP000823749"/>
    </source>
</evidence>
<evidence type="ECO:0000256" key="6">
    <source>
        <dbReference type="ARBA" id="ARBA00022842"/>
    </source>
</evidence>
<reference evidence="12" key="1">
    <citation type="submission" date="2020-08" db="EMBL/GenBank/DDBJ databases">
        <title>Plant Genome Project.</title>
        <authorList>
            <person name="Zhang R.-G."/>
        </authorList>
    </citation>
    <scope>NUCLEOTIDE SEQUENCE</scope>
    <source>
        <strain evidence="12">WSP0</strain>
        <tissue evidence="12">Leaf</tissue>
    </source>
</reference>
<keyword evidence="5 9" id="KW-0378">Hydrolase</keyword>
<dbReference type="GO" id="GO:0046872">
    <property type="term" value="F:metal ion binding"/>
    <property type="evidence" value="ECO:0007669"/>
    <property type="project" value="UniProtKB-KW"/>
</dbReference>
<proteinExistence type="inferred from homology"/>
<sequence length="413" mass="44992">MTQRTLMMNALRRRSPAPNGYRRNAFSDSGSESHYSAKRTTSTRRKRLELRGMKSGSGGTISLDDRDPKRKRLENGSEDFGENRATEMALSYTSSSDRSSENDVASSRDSEARDKSRSGVVKCPAQGSISLIGRRREMEDAVAVELGFLNKDSAGFDFYGVYDGHGGSCVAHACRDRLHRLLVEEMEEETTSLDWEKVMVGCFGKMDEEVNRSGRVLGAEGGSATVGSTAVVAVVGEEEVVVANCGDSRAVMSRGGVVVFISSDHKPDRPDELERIEGAGGRVINWNGNRVLGVLATSRSIGDHYLKPFVIPKPEVKVIKRNSTDEFLILATDGLWDVVSNEFACQVVKRCLEGRMKRKFQAFGNGGKLNKVVKESRAAEAAALLAELAMARGSNDNISVVVVELNHAGKCTV</sequence>
<evidence type="ECO:0000256" key="1">
    <source>
        <dbReference type="ARBA" id="ARBA00001936"/>
    </source>
</evidence>
<dbReference type="InterPro" id="IPR000222">
    <property type="entry name" value="PP2C_BS"/>
</dbReference>